<keyword evidence="1" id="KW-0812">Transmembrane</keyword>
<feature type="transmembrane region" description="Helical" evidence="1">
    <location>
        <begin position="187"/>
        <end position="209"/>
    </location>
</feature>
<feature type="transmembrane region" description="Helical" evidence="1">
    <location>
        <begin position="162"/>
        <end position="181"/>
    </location>
</feature>
<keyword evidence="1" id="KW-1133">Transmembrane helix</keyword>
<comment type="caution">
    <text evidence="3">The sequence shown here is derived from an EMBL/GenBank/DDBJ whole genome shotgun (WGS) entry which is preliminary data.</text>
</comment>
<accession>A0ABD5ZRY4</accession>
<evidence type="ECO:0000313" key="3">
    <source>
        <dbReference type="EMBL" id="MFC7236066.1"/>
    </source>
</evidence>
<proteinExistence type="predicted"/>
<keyword evidence="1" id="KW-0472">Membrane</keyword>
<reference evidence="3 4" key="1">
    <citation type="journal article" date="2019" name="Int. J. Syst. Evol. Microbiol.">
        <title>The Global Catalogue of Microorganisms (GCM) 10K type strain sequencing project: providing services to taxonomists for standard genome sequencing and annotation.</title>
        <authorList>
            <consortium name="The Broad Institute Genomics Platform"/>
            <consortium name="The Broad Institute Genome Sequencing Center for Infectious Disease"/>
            <person name="Wu L."/>
            <person name="Ma J."/>
        </authorList>
    </citation>
    <scope>NUCLEOTIDE SEQUENCE [LARGE SCALE GENOMIC DNA]</scope>
    <source>
        <strain evidence="3 4">DT85</strain>
    </source>
</reference>
<dbReference type="GeneID" id="79267772"/>
<dbReference type="Proteomes" id="UP001596398">
    <property type="component" value="Unassembled WGS sequence"/>
</dbReference>
<evidence type="ECO:0000313" key="4">
    <source>
        <dbReference type="Proteomes" id="UP001596398"/>
    </source>
</evidence>
<organism evidence="3 4">
    <name type="scientific">Halosegnis marinus</name>
    <dbReference type="NCBI Taxonomy" id="3034023"/>
    <lineage>
        <taxon>Archaea</taxon>
        <taxon>Methanobacteriati</taxon>
        <taxon>Methanobacteriota</taxon>
        <taxon>Stenosarchaea group</taxon>
        <taxon>Halobacteria</taxon>
        <taxon>Halobacteriales</taxon>
        <taxon>Natronomonadaceae</taxon>
        <taxon>Halosegnis</taxon>
    </lineage>
</organism>
<dbReference type="EMBL" id="JBHTAP010000001">
    <property type="protein sequence ID" value="MFC7236066.1"/>
    <property type="molecule type" value="Genomic_DNA"/>
</dbReference>
<dbReference type="RefSeq" id="WP_276234217.1">
    <property type="nucleotide sequence ID" value="NZ_CP119802.1"/>
</dbReference>
<dbReference type="Pfam" id="PF01970">
    <property type="entry name" value="TctA"/>
    <property type="match status" value="1"/>
</dbReference>
<sequence>MFGVTLAAEPALAALGFVAAGVALGTVSGLVPGLHANNMALLLAGVAPALPGPPRLVAAAMLAAGVVHTFLDVVPTLALGVPDPAMAAGALPGHRLVIQGRGREALRLSALGSGLAVALAVPLAIPVTRAMTALYPHVEAHLPVVLLATAALLVCTESSLPAALAGAGCFCASAALGAVTLDLDPVAPLAAGGMLAPLFAGLFGAPVLVEAYGGNGVPRQDDATVALPRSVTGAVAGVGTLAGAAVGYIPGVSSAVAATVALLAVPGRLGARGFLVCVSGVNTANTIFALFALVALGSPRTGVLVAVEATGAPVSLGLWLPAVGIAACVGFLLVPAVGDRYLRVVGAMDYARLSVGTLCLLVCVAYLFAGPVGVATLGAATLLGLVPPRFGARRVHLMGVLVGPLALGL</sequence>
<dbReference type="PANTHER" id="PTHR42204:SF1">
    <property type="entry name" value="INTEGRAL MEMBRANE PROTEIN"/>
    <property type="match status" value="1"/>
</dbReference>
<dbReference type="InterPro" id="IPR002823">
    <property type="entry name" value="DUF112_TM"/>
</dbReference>
<feature type="transmembrane region" description="Helical" evidence="1">
    <location>
        <begin position="273"/>
        <end position="296"/>
    </location>
</feature>
<feature type="domain" description="DUF112" evidence="2">
    <location>
        <begin position="15"/>
        <end position="398"/>
    </location>
</feature>
<name>A0ABD5ZRY4_9EURY</name>
<evidence type="ECO:0000259" key="2">
    <source>
        <dbReference type="Pfam" id="PF01970"/>
    </source>
</evidence>
<feature type="transmembrane region" description="Helical" evidence="1">
    <location>
        <begin position="12"/>
        <end position="36"/>
    </location>
</feature>
<feature type="transmembrane region" description="Helical" evidence="1">
    <location>
        <begin position="105"/>
        <end position="125"/>
    </location>
</feature>
<dbReference type="PANTHER" id="PTHR42204">
    <property type="entry name" value="INTEGRAL MEMBRANE PROTEIN"/>
    <property type="match status" value="1"/>
</dbReference>
<dbReference type="AlphaFoldDB" id="A0ABD5ZRY4"/>
<feature type="transmembrane region" description="Helical" evidence="1">
    <location>
        <begin position="56"/>
        <end position="81"/>
    </location>
</feature>
<feature type="transmembrane region" description="Helical" evidence="1">
    <location>
        <begin position="316"/>
        <end position="338"/>
    </location>
</feature>
<evidence type="ECO:0000256" key="1">
    <source>
        <dbReference type="SAM" id="Phobius"/>
    </source>
</evidence>
<keyword evidence="4" id="KW-1185">Reference proteome</keyword>
<gene>
    <name evidence="3" type="ORF">ACFQJ4_12140</name>
</gene>
<protein>
    <submittedName>
        <fullName evidence="3">Tripartite tricarboxylate transporter permease</fullName>
    </submittedName>
</protein>